<dbReference type="AlphaFoldDB" id="A0A7N0TDV3"/>
<sequence>MKNNDAFESGYLQTAPFHSAFLLGYLPSPLSPLPSPLSRFFFLLVSASVAASSPTSPLLLLPSDAFELSTSLLPGAAVAVSVIFSAQLSRVGAPRRQPSLVPLVVFRQGEAHLHWARLGWCFSVSLSLLFFHW</sequence>
<protein>
    <submittedName>
        <fullName evidence="1">Uncharacterized protein</fullName>
    </submittedName>
</protein>
<reference evidence="1" key="1">
    <citation type="submission" date="2021-01" db="UniProtKB">
        <authorList>
            <consortium name="EnsemblPlants"/>
        </authorList>
    </citation>
    <scope>IDENTIFICATION</scope>
</reference>
<keyword evidence="2" id="KW-1185">Reference proteome</keyword>
<dbReference type="Gramene" id="Kaladp0033s0131.1.v1.1">
    <property type="protein sequence ID" value="Kaladp0033s0131.1.v1.1"/>
    <property type="gene ID" value="Kaladp0033s0131.v1.1"/>
</dbReference>
<accession>A0A7N0TDV3</accession>
<dbReference type="EnsemblPlants" id="Kaladp0033s0131.1.v1.1">
    <property type="protein sequence ID" value="Kaladp0033s0131.1.v1.1"/>
    <property type="gene ID" value="Kaladp0033s0131.v1.1"/>
</dbReference>
<dbReference type="Proteomes" id="UP000594263">
    <property type="component" value="Unplaced"/>
</dbReference>
<proteinExistence type="predicted"/>
<name>A0A7N0TDV3_KALFE</name>
<evidence type="ECO:0000313" key="1">
    <source>
        <dbReference type="EnsemblPlants" id="Kaladp0033s0131.1.v1.1"/>
    </source>
</evidence>
<evidence type="ECO:0000313" key="2">
    <source>
        <dbReference type="Proteomes" id="UP000594263"/>
    </source>
</evidence>
<organism evidence="1 2">
    <name type="scientific">Kalanchoe fedtschenkoi</name>
    <name type="common">Lavender scallops</name>
    <name type="synonym">South American air plant</name>
    <dbReference type="NCBI Taxonomy" id="63787"/>
    <lineage>
        <taxon>Eukaryota</taxon>
        <taxon>Viridiplantae</taxon>
        <taxon>Streptophyta</taxon>
        <taxon>Embryophyta</taxon>
        <taxon>Tracheophyta</taxon>
        <taxon>Spermatophyta</taxon>
        <taxon>Magnoliopsida</taxon>
        <taxon>eudicotyledons</taxon>
        <taxon>Gunneridae</taxon>
        <taxon>Pentapetalae</taxon>
        <taxon>Saxifragales</taxon>
        <taxon>Crassulaceae</taxon>
        <taxon>Kalanchoe</taxon>
    </lineage>
</organism>